<feature type="transmembrane region" description="Helical" evidence="6">
    <location>
        <begin position="139"/>
        <end position="158"/>
    </location>
</feature>
<comment type="subcellular location">
    <subcellularLocation>
        <location evidence="1">Cell membrane</location>
        <topology evidence="1">Multi-pass membrane protein</topology>
    </subcellularLocation>
</comment>
<dbReference type="Pfam" id="PF07690">
    <property type="entry name" value="MFS_1"/>
    <property type="match status" value="1"/>
</dbReference>
<dbReference type="Gene3D" id="1.20.1250.20">
    <property type="entry name" value="MFS general substrate transporter like domains"/>
    <property type="match status" value="1"/>
</dbReference>
<protein>
    <submittedName>
        <fullName evidence="7">MFS transporter</fullName>
    </submittedName>
</protein>
<dbReference type="Proteomes" id="UP000618943">
    <property type="component" value="Unassembled WGS sequence"/>
</dbReference>
<dbReference type="CDD" id="cd06173">
    <property type="entry name" value="MFS_MefA_like"/>
    <property type="match status" value="1"/>
</dbReference>
<feature type="transmembrane region" description="Helical" evidence="6">
    <location>
        <begin position="248"/>
        <end position="271"/>
    </location>
</feature>
<keyword evidence="4 6" id="KW-1133">Transmembrane helix</keyword>
<keyword evidence="3 6" id="KW-0812">Transmembrane</keyword>
<dbReference type="PANTHER" id="PTHR23513">
    <property type="entry name" value="INTEGRAL MEMBRANE EFFLUX PROTEIN-RELATED"/>
    <property type="match status" value="1"/>
</dbReference>
<dbReference type="RefSeq" id="WP_200748133.1">
    <property type="nucleotide sequence ID" value="NZ_JAEOAH010000004.1"/>
</dbReference>
<feature type="transmembrane region" description="Helical" evidence="6">
    <location>
        <begin position="301"/>
        <end position="320"/>
    </location>
</feature>
<evidence type="ECO:0000256" key="3">
    <source>
        <dbReference type="ARBA" id="ARBA00022692"/>
    </source>
</evidence>
<name>A0ABS1H401_9BACL</name>
<dbReference type="EMBL" id="JAEOAH010000004">
    <property type="protein sequence ID" value="MBK3494155.1"/>
    <property type="molecule type" value="Genomic_DNA"/>
</dbReference>
<gene>
    <name evidence="7" type="ORF">JFL43_04630</name>
</gene>
<evidence type="ECO:0000256" key="4">
    <source>
        <dbReference type="ARBA" id="ARBA00022989"/>
    </source>
</evidence>
<evidence type="ECO:0000313" key="8">
    <source>
        <dbReference type="Proteomes" id="UP000618943"/>
    </source>
</evidence>
<evidence type="ECO:0000256" key="1">
    <source>
        <dbReference type="ARBA" id="ARBA00004651"/>
    </source>
</evidence>
<feature type="transmembrane region" description="Helical" evidence="6">
    <location>
        <begin position="95"/>
        <end position="112"/>
    </location>
</feature>
<dbReference type="InterPro" id="IPR011701">
    <property type="entry name" value="MFS"/>
</dbReference>
<dbReference type="InterPro" id="IPR036259">
    <property type="entry name" value="MFS_trans_sf"/>
</dbReference>
<feature type="transmembrane region" description="Helical" evidence="6">
    <location>
        <begin position="357"/>
        <end position="383"/>
    </location>
</feature>
<evidence type="ECO:0000256" key="2">
    <source>
        <dbReference type="ARBA" id="ARBA00022475"/>
    </source>
</evidence>
<comment type="caution">
    <text evidence="7">The sequence shown here is derived from an EMBL/GenBank/DDBJ whole genome shotgun (WGS) entry which is preliminary data.</text>
</comment>
<sequence>MKNESLYLWSIFCSNFGEGIRQVTMIWLVYRLTGSAASIGLLLALYYLPSMLITPFASVYVDYHEAKKLVLIIEVCFAAILFIMALSMYFQWQSFLLYCALQLCLAFCYSVYKPASQSFIKETFSNQDIPNVLGKSTSLSELALILGIGAAGLLFINLSLTLCFIINALLFCLSSVLIFFMKTMDGLPKQEKVSFHYFEEIKSGLQYVRETNGLSYLLLLSVINSISIQMATTLFLPLAETFDGGSKLYAAFEITFAVGGITAGLVVVQLLKNYKHKVVYMTMFGMTSSSLCLSISSSPFLFFFCIFILGLSTMAHLASIQTLIQLYTEKKVIGRVMGVRTILASLVKVASALSTGVLIGVLGTGGVLISFSILVLVVLSFTLKNISLLKVEI</sequence>
<evidence type="ECO:0000313" key="7">
    <source>
        <dbReference type="EMBL" id="MBK3494155.1"/>
    </source>
</evidence>
<feature type="transmembrane region" description="Helical" evidence="6">
    <location>
        <begin position="164"/>
        <end position="181"/>
    </location>
</feature>
<keyword evidence="8" id="KW-1185">Reference proteome</keyword>
<keyword evidence="5 6" id="KW-0472">Membrane</keyword>
<dbReference type="SUPFAM" id="SSF103473">
    <property type="entry name" value="MFS general substrate transporter"/>
    <property type="match status" value="1"/>
</dbReference>
<evidence type="ECO:0000256" key="5">
    <source>
        <dbReference type="ARBA" id="ARBA00023136"/>
    </source>
</evidence>
<keyword evidence="2" id="KW-1003">Cell membrane</keyword>
<evidence type="ECO:0000256" key="6">
    <source>
        <dbReference type="SAM" id="Phobius"/>
    </source>
</evidence>
<accession>A0ABS1H401</accession>
<reference evidence="7 8" key="1">
    <citation type="submission" date="2020-12" db="EMBL/GenBank/DDBJ databases">
        <title>YIM B01967 draft genome.</title>
        <authorList>
            <person name="Yan X."/>
        </authorList>
    </citation>
    <scope>NUCLEOTIDE SEQUENCE [LARGE SCALE GENOMIC DNA]</scope>
    <source>
        <strain evidence="7 8">YIM B01967</strain>
    </source>
</reference>
<feature type="transmembrane region" description="Helical" evidence="6">
    <location>
        <begin position="69"/>
        <end position="89"/>
    </location>
</feature>
<proteinExistence type="predicted"/>
<organism evidence="7 8">
    <name type="scientific">Viridibacillus soli</name>
    <dbReference type="NCBI Taxonomy" id="2798301"/>
    <lineage>
        <taxon>Bacteria</taxon>
        <taxon>Bacillati</taxon>
        <taxon>Bacillota</taxon>
        <taxon>Bacilli</taxon>
        <taxon>Bacillales</taxon>
        <taxon>Caryophanaceae</taxon>
        <taxon>Viridibacillus</taxon>
    </lineage>
</organism>
<feature type="transmembrane region" description="Helical" evidence="6">
    <location>
        <begin position="216"/>
        <end position="236"/>
    </location>
</feature>
<dbReference type="PANTHER" id="PTHR23513:SF11">
    <property type="entry name" value="STAPHYLOFERRIN A TRANSPORTER"/>
    <property type="match status" value="1"/>
</dbReference>